<evidence type="ECO:0000256" key="8">
    <source>
        <dbReference type="ARBA" id="ARBA00023209"/>
    </source>
</evidence>
<dbReference type="UniPathway" id="UPA00558"/>
<evidence type="ECO:0000256" key="10">
    <source>
        <dbReference type="ARBA" id="ARBA00023264"/>
    </source>
</evidence>
<dbReference type="NCBIfam" id="TIGR00163">
    <property type="entry name" value="PS_decarb"/>
    <property type="match status" value="1"/>
</dbReference>
<dbReference type="Pfam" id="PF02666">
    <property type="entry name" value="PS_Dcarbxylase"/>
    <property type="match status" value="1"/>
</dbReference>
<dbReference type="EC" id="4.1.1.65" evidence="3"/>
<evidence type="ECO:0000256" key="12">
    <source>
        <dbReference type="ARBA" id="ARBA00024326"/>
    </source>
</evidence>
<evidence type="ECO:0000256" key="4">
    <source>
        <dbReference type="ARBA" id="ARBA00022516"/>
    </source>
</evidence>
<reference evidence="14" key="1">
    <citation type="submission" date="2016-10" db="EMBL/GenBank/DDBJ databases">
        <authorList>
            <person name="Varghese N."/>
            <person name="Submissions S."/>
        </authorList>
    </citation>
    <scope>NUCLEOTIDE SEQUENCE [LARGE SCALE GENOMIC DNA]</scope>
    <source>
        <strain evidence="14">CGMCC 1.10369</strain>
    </source>
</reference>
<sequence length="258" mass="29286">MKKKTYQLLMDLTHNPLYASVLKRSVESRLSRWIVPSFAKTFKINEEEAEKQINDFYSLQDFFTRHLKEGSRPVSMLEKAVVSPVDGSMTAAGEISPAQTFEVKGMIHDLHTLLRRPDKITRYAGGSYGIFYLSPREYHRIHAPVSGKVISRWALGEFSEPVNDLAFQFGVQPLSSNYRLITEIQTETGKVAVVKIGALNVNSVHYAHLHDEMQKGEEFAYFGFGSTVILLFEPGMIKWTKEQGSVLKQGEAFCFLKK</sequence>
<evidence type="ECO:0000256" key="9">
    <source>
        <dbReference type="ARBA" id="ARBA00023239"/>
    </source>
</evidence>
<evidence type="ECO:0000313" key="13">
    <source>
        <dbReference type="EMBL" id="SDN44874.1"/>
    </source>
</evidence>
<dbReference type="PANTHER" id="PTHR10067:SF6">
    <property type="entry name" value="PHOSPHATIDYLSERINE DECARBOXYLASE PROENZYME, MITOCHONDRIAL"/>
    <property type="match status" value="1"/>
</dbReference>
<organism evidence="13 14">
    <name type="scientific">Alkalicoccus daliensis</name>
    <dbReference type="NCBI Taxonomy" id="745820"/>
    <lineage>
        <taxon>Bacteria</taxon>
        <taxon>Bacillati</taxon>
        <taxon>Bacillota</taxon>
        <taxon>Bacilli</taxon>
        <taxon>Bacillales</taxon>
        <taxon>Bacillaceae</taxon>
        <taxon>Alkalicoccus</taxon>
    </lineage>
</organism>
<dbReference type="InterPro" id="IPR003817">
    <property type="entry name" value="PS_Dcarbxylase"/>
</dbReference>
<dbReference type="GO" id="GO:0006646">
    <property type="term" value="P:phosphatidylethanolamine biosynthetic process"/>
    <property type="evidence" value="ECO:0007669"/>
    <property type="project" value="UniProtKB-UniPathway"/>
</dbReference>
<dbReference type="GO" id="GO:0004609">
    <property type="term" value="F:phosphatidylserine decarboxylase activity"/>
    <property type="evidence" value="ECO:0007669"/>
    <property type="project" value="UniProtKB-EC"/>
</dbReference>
<evidence type="ECO:0000256" key="3">
    <source>
        <dbReference type="ARBA" id="ARBA00012243"/>
    </source>
</evidence>
<evidence type="ECO:0000256" key="6">
    <source>
        <dbReference type="ARBA" id="ARBA00023098"/>
    </source>
</evidence>
<keyword evidence="10" id="KW-1208">Phospholipid metabolism</keyword>
<comment type="pathway">
    <text evidence="12">Phospholipid metabolism; phosphatidylethanolamine biosynthesis.</text>
</comment>
<dbReference type="PANTHER" id="PTHR10067">
    <property type="entry name" value="PHOSPHATIDYLSERINE DECARBOXYLASE"/>
    <property type="match status" value="1"/>
</dbReference>
<comment type="cofactor">
    <cofactor evidence="1">
        <name>pyruvate</name>
        <dbReference type="ChEBI" id="CHEBI:15361"/>
    </cofactor>
</comment>
<keyword evidence="11" id="KW-0670">Pyruvate</keyword>
<dbReference type="EMBL" id="FNIL01000001">
    <property type="protein sequence ID" value="SDN44874.1"/>
    <property type="molecule type" value="Genomic_DNA"/>
</dbReference>
<comment type="pathway">
    <text evidence="2">Lipid metabolism.</text>
</comment>
<name>A0A1H0BGS3_9BACI</name>
<keyword evidence="6" id="KW-0443">Lipid metabolism</keyword>
<evidence type="ECO:0000256" key="1">
    <source>
        <dbReference type="ARBA" id="ARBA00001928"/>
    </source>
</evidence>
<dbReference type="OrthoDB" id="9802030at2"/>
<evidence type="ECO:0000256" key="5">
    <source>
        <dbReference type="ARBA" id="ARBA00022793"/>
    </source>
</evidence>
<dbReference type="RefSeq" id="WP_090840910.1">
    <property type="nucleotide sequence ID" value="NZ_FNIL01000001.1"/>
</dbReference>
<accession>A0A1H0BGS3</accession>
<evidence type="ECO:0000256" key="7">
    <source>
        <dbReference type="ARBA" id="ARBA00023145"/>
    </source>
</evidence>
<evidence type="ECO:0000256" key="11">
    <source>
        <dbReference type="ARBA" id="ARBA00023317"/>
    </source>
</evidence>
<proteinExistence type="predicted"/>
<dbReference type="AlphaFoldDB" id="A0A1H0BGS3"/>
<dbReference type="Proteomes" id="UP000198778">
    <property type="component" value="Unassembled WGS sequence"/>
</dbReference>
<keyword evidence="14" id="KW-1185">Reference proteome</keyword>
<dbReference type="STRING" id="745820.SAMN04488053_101881"/>
<keyword evidence="9" id="KW-0456">Lyase</keyword>
<keyword evidence="8" id="KW-0594">Phospholipid biosynthesis</keyword>
<gene>
    <name evidence="13" type="ORF">SAMN04488053_101881</name>
</gene>
<protein>
    <recommendedName>
        <fullName evidence="3">phosphatidylserine decarboxylase</fullName>
        <ecNumber evidence="3">4.1.1.65</ecNumber>
    </recommendedName>
</protein>
<keyword evidence="4" id="KW-0444">Lipid biosynthesis</keyword>
<keyword evidence="7" id="KW-0865">Zymogen</keyword>
<evidence type="ECO:0000313" key="14">
    <source>
        <dbReference type="Proteomes" id="UP000198778"/>
    </source>
</evidence>
<dbReference type="InterPro" id="IPR033177">
    <property type="entry name" value="PSD-B"/>
</dbReference>
<evidence type="ECO:0000256" key="2">
    <source>
        <dbReference type="ARBA" id="ARBA00005189"/>
    </source>
</evidence>
<keyword evidence="5" id="KW-0210">Decarboxylase</keyword>